<dbReference type="AlphaFoldDB" id="A0A2M4C8Q6"/>
<sequence>MYSGSCLSCAASSSLCSALCPLTTHVWSIASLTVFVSNTSILLRGSTLHIRSTASRASSSASFGTGLGSSHGERFLNLGIQYIMRQYLRTGWPFRPNTFTSIASIS</sequence>
<name>A0A2M4C8Q6_9DIPT</name>
<accession>A0A2M4C8Q6</accession>
<proteinExistence type="predicted"/>
<evidence type="ECO:0000313" key="1">
    <source>
        <dbReference type="EMBL" id="MBW61521.1"/>
    </source>
</evidence>
<dbReference type="EMBL" id="GGFJ01012380">
    <property type="protein sequence ID" value="MBW61521.1"/>
    <property type="molecule type" value="Transcribed_RNA"/>
</dbReference>
<organism evidence="1">
    <name type="scientific">Anopheles marajoara</name>
    <dbReference type="NCBI Taxonomy" id="58244"/>
    <lineage>
        <taxon>Eukaryota</taxon>
        <taxon>Metazoa</taxon>
        <taxon>Ecdysozoa</taxon>
        <taxon>Arthropoda</taxon>
        <taxon>Hexapoda</taxon>
        <taxon>Insecta</taxon>
        <taxon>Pterygota</taxon>
        <taxon>Neoptera</taxon>
        <taxon>Endopterygota</taxon>
        <taxon>Diptera</taxon>
        <taxon>Nematocera</taxon>
        <taxon>Culicoidea</taxon>
        <taxon>Culicidae</taxon>
        <taxon>Anophelinae</taxon>
        <taxon>Anopheles</taxon>
    </lineage>
</organism>
<reference evidence="1" key="1">
    <citation type="submission" date="2018-01" db="EMBL/GenBank/DDBJ databases">
        <title>An insight into the sialome of Amazonian anophelines.</title>
        <authorList>
            <person name="Ribeiro J.M."/>
            <person name="Scarpassa V."/>
            <person name="Calvo E."/>
        </authorList>
    </citation>
    <scope>NUCLEOTIDE SEQUENCE</scope>
    <source>
        <tissue evidence="1">Salivary glands</tissue>
    </source>
</reference>
<protein>
    <submittedName>
        <fullName evidence="1">Putative secreted protein</fullName>
    </submittedName>
</protein>